<dbReference type="Proteomes" id="UP001596016">
    <property type="component" value="Unassembled WGS sequence"/>
</dbReference>
<evidence type="ECO:0008006" key="3">
    <source>
        <dbReference type="Google" id="ProtNLM"/>
    </source>
</evidence>
<gene>
    <name evidence="1" type="ORF">ACFPLB_01370</name>
</gene>
<name>A0ABW0GW13_9HYPH</name>
<proteinExistence type="predicted"/>
<dbReference type="EMBL" id="JBHSLL010000006">
    <property type="protein sequence ID" value="MFC5384608.1"/>
    <property type="molecule type" value="Genomic_DNA"/>
</dbReference>
<evidence type="ECO:0000313" key="1">
    <source>
        <dbReference type="EMBL" id="MFC5384608.1"/>
    </source>
</evidence>
<organism evidence="1 2">
    <name type="scientific">Aquamicrobium segne</name>
    <dbReference type="NCBI Taxonomy" id="469547"/>
    <lineage>
        <taxon>Bacteria</taxon>
        <taxon>Pseudomonadati</taxon>
        <taxon>Pseudomonadota</taxon>
        <taxon>Alphaproteobacteria</taxon>
        <taxon>Hyphomicrobiales</taxon>
        <taxon>Phyllobacteriaceae</taxon>
        <taxon>Aquamicrobium</taxon>
    </lineage>
</organism>
<keyword evidence="2" id="KW-1185">Reference proteome</keyword>
<accession>A0ABW0GW13</accession>
<comment type="caution">
    <text evidence="1">The sequence shown here is derived from an EMBL/GenBank/DDBJ whole genome shotgun (WGS) entry which is preliminary data.</text>
</comment>
<sequence length="120" mass="13817">MAELLKRLIWCIMGTEQKRKLRRLRSFKGGKVVLESRAFAAVECTIKDINSRGAKIHFSEVTLVDKRLELIILPENHRVSATCRWQNGREAGLMFDTPVAWLVKHDQPEGDQKISRTNTE</sequence>
<dbReference type="RefSeq" id="WP_378227458.1">
    <property type="nucleotide sequence ID" value="NZ_JBHSLL010000006.1"/>
</dbReference>
<protein>
    <recommendedName>
        <fullName evidence="3">PilZ domain-containing protein</fullName>
    </recommendedName>
</protein>
<evidence type="ECO:0000313" key="2">
    <source>
        <dbReference type="Proteomes" id="UP001596016"/>
    </source>
</evidence>
<dbReference type="SUPFAM" id="SSF141371">
    <property type="entry name" value="PilZ domain-like"/>
    <property type="match status" value="1"/>
</dbReference>
<reference evidence="2" key="1">
    <citation type="journal article" date="2019" name="Int. J. Syst. Evol. Microbiol.">
        <title>The Global Catalogue of Microorganisms (GCM) 10K type strain sequencing project: providing services to taxonomists for standard genome sequencing and annotation.</title>
        <authorList>
            <consortium name="The Broad Institute Genomics Platform"/>
            <consortium name="The Broad Institute Genome Sequencing Center for Infectious Disease"/>
            <person name="Wu L."/>
            <person name="Ma J."/>
        </authorList>
    </citation>
    <scope>NUCLEOTIDE SEQUENCE [LARGE SCALE GENOMIC DNA]</scope>
    <source>
        <strain evidence="2">CGMCC 4.1415</strain>
    </source>
</reference>